<proteinExistence type="predicted"/>
<sequence>MLLRWLIRSLCKTPAELRVVLAGVRAYRAYRNYRAHLEYRPGVDGERNEARRFDRRISRSVRLSLLTGLLVVQADSPQVFATGWLALPLAAMVAMARLAGALR</sequence>
<dbReference type="EMBL" id="JBFPKE010000015">
    <property type="protein sequence ID" value="MEX3753572.1"/>
    <property type="molecule type" value="Genomic_DNA"/>
</dbReference>
<gene>
    <name evidence="1" type="ORF">AB3X84_26590</name>
</gene>
<comment type="caution">
    <text evidence="1">The sequence shown here is derived from an EMBL/GenBank/DDBJ whole genome shotgun (WGS) entry which is preliminary data.</text>
</comment>
<dbReference type="Proteomes" id="UP001558535">
    <property type="component" value="Unassembled WGS sequence"/>
</dbReference>
<organism evidence="1 2">
    <name type="scientific">Paraburkholderia phenoliruptrix</name>
    <dbReference type="NCBI Taxonomy" id="252970"/>
    <lineage>
        <taxon>Bacteria</taxon>
        <taxon>Pseudomonadati</taxon>
        <taxon>Pseudomonadota</taxon>
        <taxon>Betaproteobacteria</taxon>
        <taxon>Burkholderiales</taxon>
        <taxon>Burkholderiaceae</taxon>
        <taxon>Paraburkholderia</taxon>
    </lineage>
</organism>
<evidence type="ECO:0000313" key="1">
    <source>
        <dbReference type="EMBL" id="MEX3753572.1"/>
    </source>
</evidence>
<reference evidence="1 2" key="1">
    <citation type="submission" date="2024-07" db="EMBL/GenBank/DDBJ databases">
        <title>A survey of Mimosa microsymbionts across Brazilian biomes reveals a high diversity of Paraburkholderia nodulating endemic species, but also that Cupriavidus is common as a symbiont of widespread species.</title>
        <authorList>
            <person name="Rouws L."/>
            <person name="Barauna A."/>
            <person name="Beukes C."/>
            <person name="Rouws J.R.C."/>
            <person name="De Faria S.M."/>
            <person name="Gross E."/>
            <person name="Bueno Dos Reis Junior F."/>
            <person name="Simon M.F."/>
            <person name="Maluk M."/>
            <person name="Odee D.W."/>
            <person name="Kenicer G."/>
            <person name="Young J.P.W."/>
            <person name="Reis V.M."/>
            <person name="Zilli J."/>
            <person name="James E.K."/>
        </authorList>
    </citation>
    <scope>NUCLEOTIDE SEQUENCE [LARGE SCALE GENOMIC DNA]</scope>
    <source>
        <strain evidence="1 2">BR14375</strain>
    </source>
</reference>
<dbReference type="RefSeq" id="WP_217043808.1">
    <property type="nucleotide sequence ID" value="NZ_JBFPKB010000016.1"/>
</dbReference>
<name>A0ABV3WJZ2_9BURK</name>
<accession>A0ABV3WJZ2</accession>
<protein>
    <submittedName>
        <fullName evidence="1">Uncharacterized protein</fullName>
    </submittedName>
</protein>
<keyword evidence="2" id="KW-1185">Reference proteome</keyword>
<evidence type="ECO:0000313" key="2">
    <source>
        <dbReference type="Proteomes" id="UP001558535"/>
    </source>
</evidence>